<reference evidence="1" key="2">
    <citation type="journal article" date="2015" name="Fish Shellfish Immunol.">
        <title>Early steps in the European eel (Anguilla anguilla)-Vibrio vulnificus interaction in the gills: Role of the RtxA13 toxin.</title>
        <authorList>
            <person name="Callol A."/>
            <person name="Pajuelo D."/>
            <person name="Ebbesson L."/>
            <person name="Teles M."/>
            <person name="MacKenzie S."/>
            <person name="Amaro C."/>
        </authorList>
    </citation>
    <scope>NUCLEOTIDE SEQUENCE</scope>
</reference>
<dbReference type="AlphaFoldDB" id="A0A0E9VN68"/>
<name>A0A0E9VN68_ANGAN</name>
<reference evidence="1" key="1">
    <citation type="submission" date="2014-11" db="EMBL/GenBank/DDBJ databases">
        <authorList>
            <person name="Amaro Gonzalez C."/>
        </authorList>
    </citation>
    <scope>NUCLEOTIDE SEQUENCE</scope>
</reference>
<organism evidence="1">
    <name type="scientific">Anguilla anguilla</name>
    <name type="common">European freshwater eel</name>
    <name type="synonym">Muraena anguilla</name>
    <dbReference type="NCBI Taxonomy" id="7936"/>
    <lineage>
        <taxon>Eukaryota</taxon>
        <taxon>Metazoa</taxon>
        <taxon>Chordata</taxon>
        <taxon>Craniata</taxon>
        <taxon>Vertebrata</taxon>
        <taxon>Euteleostomi</taxon>
        <taxon>Actinopterygii</taxon>
        <taxon>Neopterygii</taxon>
        <taxon>Teleostei</taxon>
        <taxon>Anguilliformes</taxon>
        <taxon>Anguillidae</taxon>
        <taxon>Anguilla</taxon>
    </lineage>
</organism>
<evidence type="ECO:0000313" key="1">
    <source>
        <dbReference type="EMBL" id="JAH79502.1"/>
    </source>
</evidence>
<proteinExistence type="predicted"/>
<dbReference type="EMBL" id="GBXM01029075">
    <property type="protein sequence ID" value="JAH79502.1"/>
    <property type="molecule type" value="Transcribed_RNA"/>
</dbReference>
<accession>A0A0E9VN68</accession>
<protein>
    <submittedName>
        <fullName evidence="1">Uncharacterized protein</fullName>
    </submittedName>
</protein>
<sequence>MHIIPTSSFKPARQENILVGVQERVDKSKV</sequence>